<dbReference type="Gramene" id="evm.model.09.269">
    <property type="protein sequence ID" value="cds.evm.model.09.269"/>
    <property type="gene ID" value="evm.TU.09.269"/>
</dbReference>
<name>A0A803QFL3_CANSA</name>
<keyword evidence="2" id="KW-0805">Transcription regulation</keyword>
<evidence type="ECO:0000313" key="8">
    <source>
        <dbReference type="Proteomes" id="UP000596661"/>
    </source>
</evidence>
<dbReference type="Pfam" id="PF02362">
    <property type="entry name" value="B3"/>
    <property type="match status" value="2"/>
</dbReference>
<dbReference type="SUPFAM" id="SSF101936">
    <property type="entry name" value="DNA-binding pseudobarrel domain"/>
    <property type="match status" value="2"/>
</dbReference>
<evidence type="ECO:0000256" key="2">
    <source>
        <dbReference type="ARBA" id="ARBA00023015"/>
    </source>
</evidence>
<keyword evidence="3" id="KW-0238">DNA-binding</keyword>
<dbReference type="GO" id="GO:0005634">
    <property type="term" value="C:nucleus"/>
    <property type="evidence" value="ECO:0007669"/>
    <property type="project" value="UniProtKB-SubCell"/>
</dbReference>
<evidence type="ECO:0000256" key="1">
    <source>
        <dbReference type="ARBA" id="ARBA00004123"/>
    </source>
</evidence>
<dbReference type="GO" id="GO:0003677">
    <property type="term" value="F:DNA binding"/>
    <property type="evidence" value="ECO:0007669"/>
    <property type="project" value="UniProtKB-KW"/>
</dbReference>
<protein>
    <recommendedName>
        <fullName evidence="6">TF-B3 domain-containing protein</fullName>
    </recommendedName>
</protein>
<sequence>MVWRPFRTIGEEKRKVSPARKVGQNGVDSVQPQPEKHWQYDIAESGENPSSFDLGEVLQPHNLFELLALPPKFVRLQGHTLAETVSFVLPCSHKWKIGLVSKDGKLYLKEGWPEFVKHYQLSYGYMLKFTYGGRSKFNTSIYDTSTCEIDYTRFSSPNFTREKSDTEGMSKKAKAENHTTKNWKQSRHVGAYNTYEGTKAYEEASRFPSKHPVFRRILRTDKCHRYKQQLPEQFIRSYLEPKTQQVTLKVGTKQWTVTLLNCSSGFSFCAGWSKFLAANSLCTGDACVFEVLKRKPAKLRVTIFRNDDV</sequence>
<feature type="domain" description="TF-B3" evidence="6">
    <location>
        <begin position="52"/>
        <end position="145"/>
    </location>
</feature>
<dbReference type="Proteomes" id="UP000596661">
    <property type="component" value="Chromosome 9"/>
</dbReference>
<organism evidence="7 8">
    <name type="scientific">Cannabis sativa</name>
    <name type="common">Hemp</name>
    <name type="synonym">Marijuana</name>
    <dbReference type="NCBI Taxonomy" id="3483"/>
    <lineage>
        <taxon>Eukaryota</taxon>
        <taxon>Viridiplantae</taxon>
        <taxon>Streptophyta</taxon>
        <taxon>Embryophyta</taxon>
        <taxon>Tracheophyta</taxon>
        <taxon>Spermatophyta</taxon>
        <taxon>Magnoliopsida</taxon>
        <taxon>eudicotyledons</taxon>
        <taxon>Gunneridae</taxon>
        <taxon>Pentapetalae</taxon>
        <taxon>rosids</taxon>
        <taxon>fabids</taxon>
        <taxon>Rosales</taxon>
        <taxon>Cannabaceae</taxon>
        <taxon>Cannabis</taxon>
    </lineage>
</organism>
<dbReference type="InterPro" id="IPR050655">
    <property type="entry name" value="Plant_B3_domain"/>
</dbReference>
<proteinExistence type="predicted"/>
<dbReference type="EMBL" id="UZAU01000718">
    <property type="status" value="NOT_ANNOTATED_CDS"/>
    <property type="molecule type" value="Genomic_DNA"/>
</dbReference>
<feature type="domain" description="TF-B3" evidence="6">
    <location>
        <begin position="213"/>
        <end position="307"/>
    </location>
</feature>
<dbReference type="PANTHER" id="PTHR31920:SF37">
    <property type="entry name" value="B3 DOMAIN-CONTAINING TRANSCRIPTION FACTOR VRN1"/>
    <property type="match status" value="1"/>
</dbReference>
<reference evidence="7" key="1">
    <citation type="submission" date="2018-11" db="EMBL/GenBank/DDBJ databases">
        <authorList>
            <person name="Grassa J C."/>
        </authorList>
    </citation>
    <scope>NUCLEOTIDE SEQUENCE [LARGE SCALE GENOMIC DNA]</scope>
</reference>
<dbReference type="InterPro" id="IPR015300">
    <property type="entry name" value="DNA-bd_pseudobarrel_sf"/>
</dbReference>
<evidence type="ECO:0000313" key="7">
    <source>
        <dbReference type="EnsemblPlants" id="cds.evm.model.09.269"/>
    </source>
</evidence>
<dbReference type="PANTHER" id="PTHR31920">
    <property type="entry name" value="B3 DOMAIN-CONTAINING"/>
    <property type="match status" value="1"/>
</dbReference>
<dbReference type="EnsemblPlants" id="evm.model.09.269">
    <property type="protein sequence ID" value="cds.evm.model.09.269"/>
    <property type="gene ID" value="evm.TU.09.269"/>
</dbReference>
<keyword evidence="5" id="KW-0539">Nucleus</keyword>
<evidence type="ECO:0000256" key="5">
    <source>
        <dbReference type="ARBA" id="ARBA00023242"/>
    </source>
</evidence>
<dbReference type="AlphaFoldDB" id="A0A803QFL3"/>
<comment type="subcellular location">
    <subcellularLocation>
        <location evidence="1">Nucleus</location>
    </subcellularLocation>
</comment>
<dbReference type="Gene3D" id="2.40.330.10">
    <property type="entry name" value="DNA-binding pseudobarrel domain"/>
    <property type="match status" value="2"/>
</dbReference>
<evidence type="ECO:0000256" key="3">
    <source>
        <dbReference type="ARBA" id="ARBA00023125"/>
    </source>
</evidence>
<accession>A0A803QFL3</accession>
<dbReference type="SMART" id="SM01019">
    <property type="entry name" value="B3"/>
    <property type="match status" value="2"/>
</dbReference>
<keyword evidence="8" id="KW-1185">Reference proteome</keyword>
<dbReference type="PROSITE" id="PS50863">
    <property type="entry name" value="B3"/>
    <property type="match status" value="2"/>
</dbReference>
<keyword evidence="4" id="KW-0804">Transcription</keyword>
<reference evidence="7" key="2">
    <citation type="submission" date="2021-03" db="UniProtKB">
        <authorList>
            <consortium name="EnsemblPlants"/>
        </authorList>
    </citation>
    <scope>IDENTIFICATION</scope>
</reference>
<evidence type="ECO:0000259" key="6">
    <source>
        <dbReference type="PROSITE" id="PS50863"/>
    </source>
</evidence>
<dbReference type="OMA" id="YPNDSAY"/>
<dbReference type="CDD" id="cd10017">
    <property type="entry name" value="B3_DNA"/>
    <property type="match status" value="2"/>
</dbReference>
<dbReference type="InterPro" id="IPR003340">
    <property type="entry name" value="B3_DNA-bd"/>
</dbReference>
<evidence type="ECO:0000256" key="4">
    <source>
        <dbReference type="ARBA" id="ARBA00023163"/>
    </source>
</evidence>